<dbReference type="SMART" id="SM00825">
    <property type="entry name" value="PKS_KS"/>
    <property type="match status" value="1"/>
</dbReference>
<protein>
    <submittedName>
        <fullName evidence="3">3-oxoacyl-[acyl-carrier-protein] synthase, KASII</fullName>
        <ecNumber evidence="3">2.3.1.179</ecNumber>
    </submittedName>
</protein>
<evidence type="ECO:0000313" key="3">
    <source>
        <dbReference type="EMBL" id="VAX18164.1"/>
    </source>
</evidence>
<feature type="domain" description="Ketosynthase family 3 (KS3)" evidence="2">
    <location>
        <begin position="1"/>
        <end position="269"/>
    </location>
</feature>
<dbReference type="InterPro" id="IPR020841">
    <property type="entry name" value="PKS_Beta-ketoAc_synthase_dom"/>
</dbReference>
<dbReference type="SUPFAM" id="SSF53901">
    <property type="entry name" value="Thiolase-like"/>
    <property type="match status" value="1"/>
</dbReference>
<dbReference type="CDD" id="cd00834">
    <property type="entry name" value="KAS_I_II"/>
    <property type="match status" value="1"/>
</dbReference>
<dbReference type="PROSITE" id="PS00606">
    <property type="entry name" value="KS3_1"/>
    <property type="match status" value="1"/>
</dbReference>
<sequence>MNNVVITGLGMVTPLGIGVDETWKGIIGGRSGIGPITRFDASDYPCRIAGEVKGFNPRDHIDGKEIKKMDTFIQYAITGAREALKDSGIEHENLSGSQRERFGVVVGTGIGGLSAIEKTSAVLREKGPRRISPFFIPAVLCNLAAGQISIIFGLRGPSSCPVTACTTGSSAIGDAGRMIERGDADVIIAGGTEAAITGLAVGGFAAAKALSRRNDEPEKASRPFDNDRDGFVIGEGCGVVVVENKQIARARGAKIYAELVGYGMSSDAY</sequence>
<dbReference type="EMBL" id="UOGB01000101">
    <property type="protein sequence ID" value="VAX18164.1"/>
    <property type="molecule type" value="Genomic_DNA"/>
</dbReference>
<dbReference type="PANTHER" id="PTHR11712">
    <property type="entry name" value="POLYKETIDE SYNTHASE-RELATED"/>
    <property type="match status" value="1"/>
</dbReference>
<dbReference type="InterPro" id="IPR014030">
    <property type="entry name" value="Ketoacyl_synth_N"/>
</dbReference>
<dbReference type="PROSITE" id="PS52004">
    <property type="entry name" value="KS3_2"/>
    <property type="match status" value="1"/>
</dbReference>
<dbReference type="AlphaFoldDB" id="A0A3B1C2B7"/>
<organism evidence="3">
    <name type="scientific">hydrothermal vent metagenome</name>
    <dbReference type="NCBI Taxonomy" id="652676"/>
    <lineage>
        <taxon>unclassified sequences</taxon>
        <taxon>metagenomes</taxon>
        <taxon>ecological metagenomes</taxon>
    </lineage>
</organism>
<name>A0A3B1C2B7_9ZZZZ</name>
<evidence type="ECO:0000259" key="2">
    <source>
        <dbReference type="PROSITE" id="PS52004"/>
    </source>
</evidence>
<dbReference type="GO" id="GO:0004315">
    <property type="term" value="F:3-oxoacyl-[acyl-carrier-protein] synthase activity"/>
    <property type="evidence" value="ECO:0007669"/>
    <property type="project" value="UniProtKB-EC"/>
</dbReference>
<dbReference type="FunFam" id="3.40.47.10:FF:000018">
    <property type="entry name" value="3-oxoacyl-[acyl-carrier-protein] synthase 2"/>
    <property type="match status" value="1"/>
</dbReference>
<dbReference type="Pfam" id="PF00109">
    <property type="entry name" value="ketoacyl-synt"/>
    <property type="match status" value="1"/>
</dbReference>
<dbReference type="Gene3D" id="3.40.47.10">
    <property type="match status" value="1"/>
</dbReference>
<keyword evidence="1 3" id="KW-0808">Transferase</keyword>
<gene>
    <name evidence="3" type="ORF">MNBD_NITROSPINAE03-705</name>
</gene>
<dbReference type="EC" id="2.3.1.179" evidence="3"/>
<reference evidence="3" key="1">
    <citation type="submission" date="2018-06" db="EMBL/GenBank/DDBJ databases">
        <authorList>
            <person name="Zhirakovskaya E."/>
        </authorList>
    </citation>
    <scope>NUCLEOTIDE SEQUENCE</scope>
</reference>
<dbReference type="PANTHER" id="PTHR11712:SF336">
    <property type="entry name" value="3-OXOACYL-[ACYL-CARRIER-PROTEIN] SYNTHASE, MITOCHONDRIAL"/>
    <property type="match status" value="1"/>
</dbReference>
<dbReference type="NCBIfam" id="NF005589">
    <property type="entry name" value="PRK07314.1"/>
    <property type="match status" value="1"/>
</dbReference>
<dbReference type="InterPro" id="IPR018201">
    <property type="entry name" value="Ketoacyl_synth_AS"/>
</dbReference>
<evidence type="ECO:0000256" key="1">
    <source>
        <dbReference type="ARBA" id="ARBA00022679"/>
    </source>
</evidence>
<dbReference type="InterPro" id="IPR016039">
    <property type="entry name" value="Thiolase-like"/>
</dbReference>
<keyword evidence="3" id="KW-0012">Acyltransferase</keyword>
<feature type="non-terminal residue" evidence="3">
    <location>
        <position position="269"/>
    </location>
</feature>
<proteinExistence type="predicted"/>
<accession>A0A3B1C2B7</accession>
<dbReference type="InterPro" id="IPR000794">
    <property type="entry name" value="Beta-ketoacyl_synthase"/>
</dbReference>
<dbReference type="GO" id="GO:0006633">
    <property type="term" value="P:fatty acid biosynthetic process"/>
    <property type="evidence" value="ECO:0007669"/>
    <property type="project" value="InterPro"/>
</dbReference>